<keyword evidence="5" id="KW-1185">Reference proteome</keyword>
<feature type="compositionally biased region" description="Low complexity" evidence="1">
    <location>
        <begin position="369"/>
        <end position="398"/>
    </location>
</feature>
<feature type="transmembrane region" description="Helical" evidence="2">
    <location>
        <begin position="845"/>
        <end position="870"/>
    </location>
</feature>
<dbReference type="PANTHER" id="PTHR46560:SF4">
    <property type="entry name" value="DUSKY"/>
    <property type="match status" value="1"/>
</dbReference>
<comment type="caution">
    <text evidence="4">The sequence shown here is derived from an EMBL/GenBank/DDBJ whole genome shotgun (WGS) entry which is preliminary data.</text>
</comment>
<dbReference type="PANTHER" id="PTHR46560">
    <property type="entry name" value="CYPHER, ISOFORM B"/>
    <property type="match status" value="1"/>
</dbReference>
<evidence type="ECO:0000256" key="3">
    <source>
        <dbReference type="SAM" id="SignalP"/>
    </source>
</evidence>
<feature type="compositionally biased region" description="Polar residues" evidence="1">
    <location>
        <begin position="399"/>
        <end position="440"/>
    </location>
</feature>
<evidence type="ECO:0000313" key="4">
    <source>
        <dbReference type="EMBL" id="KAF6207858.1"/>
    </source>
</evidence>
<organism evidence="4 5">
    <name type="scientific">Apolygus lucorum</name>
    <name type="common">Small green plant bug</name>
    <name type="synonym">Lygocoris lucorum</name>
    <dbReference type="NCBI Taxonomy" id="248454"/>
    <lineage>
        <taxon>Eukaryota</taxon>
        <taxon>Metazoa</taxon>
        <taxon>Ecdysozoa</taxon>
        <taxon>Arthropoda</taxon>
        <taxon>Hexapoda</taxon>
        <taxon>Insecta</taxon>
        <taxon>Pterygota</taxon>
        <taxon>Neoptera</taxon>
        <taxon>Paraneoptera</taxon>
        <taxon>Hemiptera</taxon>
        <taxon>Heteroptera</taxon>
        <taxon>Panheteroptera</taxon>
        <taxon>Cimicomorpha</taxon>
        <taxon>Miridae</taxon>
        <taxon>Mirini</taxon>
        <taxon>Apolygus</taxon>
    </lineage>
</organism>
<keyword evidence="2" id="KW-1133">Transmembrane helix</keyword>
<dbReference type="EMBL" id="WIXP02000007">
    <property type="protein sequence ID" value="KAF6207858.1"/>
    <property type="molecule type" value="Genomic_DNA"/>
</dbReference>
<proteinExistence type="predicted"/>
<dbReference type="Gene3D" id="2.60.40.4100">
    <property type="entry name" value="Zona pellucida, ZP-C domain"/>
    <property type="match status" value="1"/>
</dbReference>
<feature type="compositionally biased region" description="Polar residues" evidence="1">
    <location>
        <begin position="196"/>
        <end position="283"/>
    </location>
</feature>
<accession>A0A6A4K437</accession>
<evidence type="ECO:0000256" key="1">
    <source>
        <dbReference type="SAM" id="MobiDB-lite"/>
    </source>
</evidence>
<sequence length="879" mass="97271">MVRWPLLLAVIGLTKCQLQSHLVPPLQDQGHHLGHQLLAHPGQTQAIIHNTPRQRHSLQVHGPNAGQAVHSATVQVQSPSQIVPTLAQSPQQGLNHLQLSQQVQKTQLPQQQNQQQTLSGQSQPKTSEQDVKNHALFYRSANGNPTNKYHRESRKVEIPGNKTVEEILQWLQTHYKAVNLRKAREDLSRAYLPADLSSTQEPRPFQTQKYSPQPTTPAPNNYGGNNQRASTPRQNVFPSTPGYNVQASQQKGVGYQPTNQQGYNKPQSVPQRAYQQPFQSQAPYSPPGQDKPTKTYIPPQPSYQPPTPQYQTSQSQQGYQSTQQSYQPSQQPGYQSSQPQQGSSYQPSQQGYQPSNQQGYPSTSQQGYGTSTPQGYQPTGPTQQGYQPSSSPRPSYPSTTGQPSYSSTGYPTSGPTQGSYSPTVQPISPTGPSTTFNPSDQGYPAPSKPSPGLPDGPGYPEPVNTVQPPFFSEDGDNQLTNSYPNQGSSATPGSGTQTPTTAAGQGFRPVDATNQQGVGQHPPHIHELNVQCSKESMTVNIEFNEPFNGVIYSKGHHNEPECRYVQPNSGNTKFSFTLNLNSCGTQYIEDFASGNPAYLENTLVIQNEPGILEIWDYIRNVKCLWEGSITQSLSTGLSIDGLNQEVVTFSGDTAKAKLELQAGRGPFSYENVNLVRIGDLMTLVITVEGDNGFNIRVGECVASDGQPNTLNKISLTDDRGCTIKDKVMGAFQFTRNPTSGASVAYAFFRAFKFPDVMELAIECSVQLCKTECAPCPEPDQLIEPRRRRSVEETSIRRKRWAQNATDEVFEELRLRNKIQVFLPEELPTTEMSFSSREEQICITPYVFYSTSSLLLFLTSVSTLAWMYFWYKAMSVHRKH</sequence>
<dbReference type="SMART" id="SM00241">
    <property type="entry name" value="ZP"/>
    <property type="match status" value="1"/>
</dbReference>
<dbReference type="OrthoDB" id="10068552at2759"/>
<feature type="compositionally biased region" description="Low complexity" evidence="1">
    <location>
        <begin position="309"/>
        <end position="361"/>
    </location>
</feature>
<reference evidence="4" key="1">
    <citation type="journal article" date="2021" name="Mol. Ecol. Resour.">
        <title>Apolygus lucorum genome provides insights into omnivorousness and mesophyll feeding.</title>
        <authorList>
            <person name="Liu Y."/>
            <person name="Liu H."/>
            <person name="Wang H."/>
            <person name="Huang T."/>
            <person name="Liu B."/>
            <person name="Yang B."/>
            <person name="Yin L."/>
            <person name="Li B."/>
            <person name="Zhang Y."/>
            <person name="Zhang S."/>
            <person name="Jiang F."/>
            <person name="Zhang X."/>
            <person name="Ren Y."/>
            <person name="Wang B."/>
            <person name="Wang S."/>
            <person name="Lu Y."/>
            <person name="Wu K."/>
            <person name="Fan W."/>
            <person name="Wang G."/>
        </authorList>
    </citation>
    <scope>NUCLEOTIDE SEQUENCE</scope>
    <source>
        <strain evidence="4">12Hb</strain>
    </source>
</reference>
<keyword evidence="3" id="KW-0732">Signal</keyword>
<dbReference type="Pfam" id="PF25057">
    <property type="entry name" value="CUT_N"/>
    <property type="match status" value="1"/>
</dbReference>
<evidence type="ECO:0000256" key="2">
    <source>
        <dbReference type="SAM" id="Phobius"/>
    </source>
</evidence>
<dbReference type="InterPro" id="IPR056953">
    <property type="entry name" value="CUT_N"/>
</dbReference>
<feature type="compositionally biased region" description="Low complexity" evidence="1">
    <location>
        <begin position="486"/>
        <end position="506"/>
    </location>
</feature>
<dbReference type="InterPro" id="IPR001507">
    <property type="entry name" value="ZP_dom"/>
</dbReference>
<evidence type="ECO:0000313" key="5">
    <source>
        <dbReference type="Proteomes" id="UP000466442"/>
    </source>
</evidence>
<dbReference type="AlphaFoldDB" id="A0A6A4K437"/>
<name>A0A6A4K437_APOLU</name>
<feature type="compositionally biased region" description="Pro residues" evidence="1">
    <location>
        <begin position="298"/>
        <end position="308"/>
    </location>
</feature>
<feature type="region of interest" description="Disordered" evidence="1">
    <location>
        <begin position="102"/>
        <end position="129"/>
    </location>
</feature>
<keyword evidence="2" id="KW-0472">Membrane</keyword>
<dbReference type="InterPro" id="IPR042235">
    <property type="entry name" value="ZP-C_dom"/>
</dbReference>
<dbReference type="PROSITE" id="PS51034">
    <property type="entry name" value="ZP_2"/>
    <property type="match status" value="1"/>
</dbReference>
<keyword evidence="2" id="KW-0812">Transmembrane</keyword>
<dbReference type="Proteomes" id="UP000466442">
    <property type="component" value="Unassembled WGS sequence"/>
</dbReference>
<gene>
    <name evidence="4" type="ORF">GE061_016307</name>
</gene>
<feature type="compositionally biased region" description="Pro residues" evidence="1">
    <location>
        <begin position="446"/>
        <end position="460"/>
    </location>
</feature>
<feature type="chain" id="PRO_5043714134" evidence="3">
    <location>
        <begin position="17"/>
        <end position="879"/>
    </location>
</feature>
<protein>
    <submittedName>
        <fullName evidence="4">Uncharacterized protein</fullName>
    </submittedName>
</protein>
<dbReference type="Gene3D" id="2.60.40.3210">
    <property type="entry name" value="Zona pellucida, ZP-N domain"/>
    <property type="match status" value="1"/>
</dbReference>
<feature type="compositionally biased region" description="Low complexity" evidence="1">
    <location>
        <begin position="102"/>
        <end position="123"/>
    </location>
</feature>
<feature type="signal peptide" evidence="3">
    <location>
        <begin position="1"/>
        <end position="16"/>
    </location>
</feature>
<feature type="region of interest" description="Disordered" evidence="1">
    <location>
        <begin position="194"/>
        <end position="523"/>
    </location>
</feature>